<reference evidence="1 2" key="1">
    <citation type="submission" date="2018-09" db="EMBL/GenBank/DDBJ databases">
        <title>A high-quality reference genome of wild soybean provides a powerful tool to mine soybean genomes.</title>
        <authorList>
            <person name="Xie M."/>
            <person name="Chung C.Y.L."/>
            <person name="Li M.-W."/>
            <person name="Wong F.-L."/>
            <person name="Chan T.-F."/>
            <person name="Lam H.-M."/>
        </authorList>
    </citation>
    <scope>NUCLEOTIDE SEQUENCE [LARGE SCALE GENOMIC DNA]</scope>
    <source>
        <strain evidence="2">cv. W05</strain>
        <tissue evidence="1">Hypocotyl of etiolated seedlings</tissue>
    </source>
</reference>
<accession>A0A445FX42</accession>
<dbReference type="AlphaFoldDB" id="A0A445FX42"/>
<dbReference type="EMBL" id="QZWG01000018">
    <property type="protein sequence ID" value="RZB53490.1"/>
    <property type="molecule type" value="Genomic_DNA"/>
</dbReference>
<sequence length="54" mass="6373">FILYFSSARSASRDAYNRHKDTMTILRHQNQKQKLHMTHAANPKATTYTIFTYP</sequence>
<evidence type="ECO:0000313" key="2">
    <source>
        <dbReference type="Proteomes" id="UP000289340"/>
    </source>
</evidence>
<organism evidence="1 2">
    <name type="scientific">Glycine soja</name>
    <name type="common">Wild soybean</name>
    <dbReference type="NCBI Taxonomy" id="3848"/>
    <lineage>
        <taxon>Eukaryota</taxon>
        <taxon>Viridiplantae</taxon>
        <taxon>Streptophyta</taxon>
        <taxon>Embryophyta</taxon>
        <taxon>Tracheophyta</taxon>
        <taxon>Spermatophyta</taxon>
        <taxon>Magnoliopsida</taxon>
        <taxon>eudicotyledons</taxon>
        <taxon>Gunneridae</taxon>
        <taxon>Pentapetalae</taxon>
        <taxon>rosids</taxon>
        <taxon>fabids</taxon>
        <taxon>Fabales</taxon>
        <taxon>Fabaceae</taxon>
        <taxon>Papilionoideae</taxon>
        <taxon>50 kb inversion clade</taxon>
        <taxon>NPAAA clade</taxon>
        <taxon>indigoferoid/millettioid clade</taxon>
        <taxon>Phaseoleae</taxon>
        <taxon>Glycine</taxon>
        <taxon>Glycine subgen. Soja</taxon>
    </lineage>
</organism>
<feature type="non-terminal residue" evidence="1">
    <location>
        <position position="1"/>
    </location>
</feature>
<gene>
    <name evidence="1" type="ORF">D0Y65_049442</name>
</gene>
<name>A0A445FX42_GLYSO</name>
<protein>
    <submittedName>
        <fullName evidence="1">Uncharacterized protein</fullName>
    </submittedName>
</protein>
<proteinExistence type="predicted"/>
<comment type="caution">
    <text evidence="1">The sequence shown here is derived from an EMBL/GenBank/DDBJ whole genome shotgun (WGS) entry which is preliminary data.</text>
</comment>
<keyword evidence="2" id="KW-1185">Reference proteome</keyword>
<evidence type="ECO:0000313" key="1">
    <source>
        <dbReference type="EMBL" id="RZB53490.1"/>
    </source>
</evidence>
<dbReference type="Proteomes" id="UP000289340">
    <property type="component" value="Chromosome 18"/>
</dbReference>